<dbReference type="OrthoDB" id="100846at2157"/>
<dbReference type="Gene3D" id="3.40.720.10">
    <property type="entry name" value="Alkaline Phosphatase, subunit A"/>
    <property type="match status" value="1"/>
</dbReference>
<dbReference type="AlphaFoldDB" id="A0A554N9J8"/>
<gene>
    <name evidence="1" type="ORF">DP107_10465</name>
</gene>
<dbReference type="InterPro" id="IPR017850">
    <property type="entry name" value="Alkaline_phosphatase_core_sf"/>
</dbReference>
<reference evidence="1 2" key="1">
    <citation type="submission" date="2018-06" db="EMBL/GenBank/DDBJ databases">
        <title>Natronomonas sp. F16-60 a new haloarchaeon isolated from a solar saltern of Isla Cristina, Huelva, Spain.</title>
        <authorList>
            <person name="Duran-Viseras A."/>
            <person name="Sanchez-Porro C."/>
            <person name="Ventosa A."/>
        </authorList>
    </citation>
    <scope>NUCLEOTIDE SEQUENCE [LARGE SCALE GENOMIC DNA]</scope>
    <source>
        <strain evidence="1 2">F16-60</strain>
    </source>
</reference>
<keyword evidence="2" id="KW-1185">Reference proteome</keyword>
<organism evidence="1 2">
    <name type="scientific">Haloglomus irregulare</name>
    <dbReference type="NCBI Taxonomy" id="2234134"/>
    <lineage>
        <taxon>Archaea</taxon>
        <taxon>Methanobacteriati</taxon>
        <taxon>Methanobacteriota</taxon>
        <taxon>Stenosarchaea group</taxon>
        <taxon>Halobacteria</taxon>
        <taxon>Halobacteriales</taxon>
        <taxon>Natronomonadaceae</taxon>
        <taxon>Haloglomus</taxon>
    </lineage>
</organism>
<dbReference type="SUPFAM" id="SSF53649">
    <property type="entry name" value="Alkaline phosphatase-like"/>
    <property type="match status" value="1"/>
</dbReference>
<evidence type="ECO:0000313" key="2">
    <source>
        <dbReference type="Proteomes" id="UP000319894"/>
    </source>
</evidence>
<comment type="caution">
    <text evidence="1">The sequence shown here is derived from an EMBL/GenBank/DDBJ whole genome shotgun (WGS) entry which is preliminary data.</text>
</comment>
<sequence length="315" mass="35922">MGITDSLRYVYGELAANYGDSWWWRKRIAARILKPIHARYPGFDDAMHVMDEDWDTLILLDACRADLFEEVADRERFDQYRRATSLGSATAEWTKRNFADGEFGDTVYIASNPHTSKFAGDSFHELVEVWQDAFDEEQRTVLPGPVTEAALDAHERHPDKRLIVHYMQPHRPFVEADDLQFEGWHPKWHYERKEIAGIRHPFHALEAGLTGREAVWNAYADNLSLVLDDALDLVRRLDGRSVLTSDHGNMLGGRAFPVPVRMYAHPRGVRSPELVRVPWAVVDGERRTIVDEGTNAAEPADQGAMADRLEALGYV</sequence>
<proteinExistence type="predicted"/>
<dbReference type="Proteomes" id="UP000319894">
    <property type="component" value="Unassembled WGS sequence"/>
</dbReference>
<dbReference type="RefSeq" id="WP_144262105.1">
    <property type="nucleotide sequence ID" value="NZ_QMDX01000005.1"/>
</dbReference>
<evidence type="ECO:0008006" key="3">
    <source>
        <dbReference type="Google" id="ProtNLM"/>
    </source>
</evidence>
<dbReference type="EMBL" id="QMDX01000005">
    <property type="protein sequence ID" value="TSD14053.1"/>
    <property type="molecule type" value="Genomic_DNA"/>
</dbReference>
<accession>A0A554N9J8</accession>
<evidence type="ECO:0000313" key="1">
    <source>
        <dbReference type="EMBL" id="TSD14053.1"/>
    </source>
</evidence>
<dbReference type="InParanoid" id="A0A554N9J8"/>
<name>A0A554N9J8_9EURY</name>
<protein>
    <recommendedName>
        <fullName evidence="3">PglZ domain-containing protein</fullName>
    </recommendedName>
</protein>